<dbReference type="EMBL" id="JBHTBH010000014">
    <property type="protein sequence ID" value="MFC7330844.1"/>
    <property type="molecule type" value="Genomic_DNA"/>
</dbReference>
<evidence type="ECO:0008006" key="6">
    <source>
        <dbReference type="Google" id="ProtNLM"/>
    </source>
</evidence>
<feature type="coiled-coil region" evidence="1">
    <location>
        <begin position="310"/>
        <end position="365"/>
    </location>
</feature>
<feature type="region of interest" description="Disordered" evidence="2">
    <location>
        <begin position="73"/>
        <end position="116"/>
    </location>
</feature>
<evidence type="ECO:0000256" key="1">
    <source>
        <dbReference type="SAM" id="Coils"/>
    </source>
</evidence>
<proteinExistence type="predicted"/>
<evidence type="ECO:0000256" key="2">
    <source>
        <dbReference type="SAM" id="MobiDB-lite"/>
    </source>
</evidence>
<gene>
    <name evidence="4" type="ORF">ACFQRF_24215</name>
</gene>
<evidence type="ECO:0000313" key="4">
    <source>
        <dbReference type="EMBL" id="MFC7330844.1"/>
    </source>
</evidence>
<feature type="compositionally biased region" description="Pro residues" evidence="2">
    <location>
        <begin position="75"/>
        <end position="108"/>
    </location>
</feature>
<keyword evidence="5" id="KW-1185">Reference proteome</keyword>
<feature type="transmembrane region" description="Helical" evidence="3">
    <location>
        <begin position="159"/>
        <end position="181"/>
    </location>
</feature>
<feature type="transmembrane region" description="Helical" evidence="3">
    <location>
        <begin position="20"/>
        <end position="41"/>
    </location>
</feature>
<keyword evidence="3" id="KW-0472">Membrane</keyword>
<sequence>MFADTTPAPSTSEALDALSIPWWVWAGGTVVVLAAIAWAVWRFRRPIAAKARGLAAVAAGQAWRLLVKRTSASHAPPPMDAPEAPVPQPASPEAPPPASLGEAPPPPKSGQAAPAGAPVEEAPAWLSKALIGIASVPTVLALPWAAWAVSQHLPVPAAVALPLGVLFDVAMVGAVLVALLVPAVSRQASALGWVAAFTAAAAIAAYTGVSGALIFAATPLISKALWGLLVTIRRQQASIRASHVEALRRQREAEEEAARRKEEADREAQVQREAEEARRAAELSTDLDHRQAAEIARLEREAVYAEKLAAAQLKLELAKSAAEHQRALAEIRRLGEQQREEDREAAGVYEQRIRLERQLKALRGEAPAFLVAAGGDAAGAELVPEITAKASGSAPMGFGFSRPLDVKALTPEGATVRFEELPETHQALVRYVHAERNPTIRGASRKLDRDARTIRRWKDKLSEQGYDLPIGE</sequence>
<accession>A0ABW2KP85</accession>
<evidence type="ECO:0000313" key="5">
    <source>
        <dbReference type="Proteomes" id="UP001596540"/>
    </source>
</evidence>
<feature type="transmembrane region" description="Helical" evidence="3">
    <location>
        <begin position="129"/>
        <end position="147"/>
    </location>
</feature>
<dbReference type="Proteomes" id="UP001596540">
    <property type="component" value="Unassembled WGS sequence"/>
</dbReference>
<organism evidence="4 5">
    <name type="scientific">Marinactinospora rubrisoli</name>
    <dbReference type="NCBI Taxonomy" id="2715399"/>
    <lineage>
        <taxon>Bacteria</taxon>
        <taxon>Bacillati</taxon>
        <taxon>Actinomycetota</taxon>
        <taxon>Actinomycetes</taxon>
        <taxon>Streptosporangiales</taxon>
        <taxon>Nocardiopsidaceae</taxon>
        <taxon>Marinactinospora</taxon>
    </lineage>
</organism>
<keyword evidence="1" id="KW-0175">Coiled coil</keyword>
<keyword evidence="3" id="KW-0812">Transmembrane</keyword>
<evidence type="ECO:0000256" key="3">
    <source>
        <dbReference type="SAM" id="Phobius"/>
    </source>
</evidence>
<name>A0ABW2KP85_9ACTN</name>
<reference evidence="5" key="1">
    <citation type="journal article" date="2019" name="Int. J. Syst. Evol. Microbiol.">
        <title>The Global Catalogue of Microorganisms (GCM) 10K type strain sequencing project: providing services to taxonomists for standard genome sequencing and annotation.</title>
        <authorList>
            <consortium name="The Broad Institute Genomics Platform"/>
            <consortium name="The Broad Institute Genome Sequencing Center for Infectious Disease"/>
            <person name="Wu L."/>
            <person name="Ma J."/>
        </authorList>
    </citation>
    <scope>NUCLEOTIDE SEQUENCE [LARGE SCALE GENOMIC DNA]</scope>
    <source>
        <strain evidence="5">CGMCC 4.7382</strain>
    </source>
</reference>
<comment type="caution">
    <text evidence="4">The sequence shown here is derived from an EMBL/GenBank/DDBJ whole genome shotgun (WGS) entry which is preliminary data.</text>
</comment>
<feature type="region of interest" description="Disordered" evidence="2">
    <location>
        <begin position="258"/>
        <end position="285"/>
    </location>
</feature>
<dbReference type="RefSeq" id="WP_379873483.1">
    <property type="nucleotide sequence ID" value="NZ_JBHTBH010000014.1"/>
</dbReference>
<keyword evidence="3" id="KW-1133">Transmembrane helix</keyword>
<protein>
    <recommendedName>
        <fullName evidence="6">Helix-turn-helix domain-containing protein</fullName>
    </recommendedName>
</protein>
<feature type="transmembrane region" description="Helical" evidence="3">
    <location>
        <begin position="188"/>
        <end position="206"/>
    </location>
</feature>